<keyword evidence="4" id="KW-1185">Reference proteome</keyword>
<dbReference type="Gene3D" id="3.10.180.10">
    <property type="entry name" value="2,3-Dihydroxybiphenyl 1,2-Dioxygenase, domain 1"/>
    <property type="match status" value="2"/>
</dbReference>
<evidence type="ECO:0000313" key="3">
    <source>
        <dbReference type="EMBL" id="GFH40325.1"/>
    </source>
</evidence>
<organism evidence="3 4">
    <name type="scientific">Pseudolactococcus insecticola</name>
    <dbReference type="NCBI Taxonomy" id="2709158"/>
    <lineage>
        <taxon>Bacteria</taxon>
        <taxon>Bacillati</taxon>
        <taxon>Bacillota</taxon>
        <taxon>Bacilli</taxon>
        <taxon>Lactobacillales</taxon>
        <taxon>Streptococcaceae</taxon>
        <taxon>Pseudolactococcus</taxon>
    </lineage>
</organism>
<gene>
    <name evidence="3" type="ORF">Hs20B_07230</name>
</gene>
<evidence type="ECO:0000313" key="4">
    <source>
        <dbReference type="Proteomes" id="UP000475928"/>
    </source>
</evidence>
<dbReference type="Pfam" id="PF00903">
    <property type="entry name" value="Glyoxalase"/>
    <property type="match status" value="1"/>
</dbReference>
<name>A0A6A0B6G7_9LACT</name>
<protein>
    <submittedName>
        <fullName evidence="3">Glyoxalase</fullName>
    </submittedName>
</protein>
<dbReference type="PROSITE" id="PS51819">
    <property type="entry name" value="VOC"/>
    <property type="match status" value="1"/>
</dbReference>
<reference evidence="3 4" key="1">
    <citation type="submission" date="2020-02" db="EMBL/GenBank/DDBJ databases">
        <title>Draft genome sequence of Lactococcus sp. Hs20B0-1.</title>
        <authorList>
            <person name="Noda S."/>
            <person name="Yuki M."/>
            <person name="Ohkuma M."/>
        </authorList>
    </citation>
    <scope>NUCLEOTIDE SEQUENCE [LARGE SCALE GENOMIC DNA]</scope>
    <source>
        <strain evidence="3 4">Hs20B0-1</strain>
    </source>
</reference>
<dbReference type="Proteomes" id="UP000475928">
    <property type="component" value="Unassembled WGS sequence"/>
</dbReference>
<dbReference type="PANTHER" id="PTHR36110">
    <property type="entry name" value="RING-CLEAVING DIOXYGENASE MHQE-RELATED"/>
    <property type="match status" value="1"/>
</dbReference>
<feature type="region of interest" description="Disordered" evidence="1">
    <location>
        <begin position="314"/>
        <end position="333"/>
    </location>
</feature>
<feature type="compositionally biased region" description="Basic and acidic residues" evidence="1">
    <location>
        <begin position="322"/>
        <end position="333"/>
    </location>
</feature>
<dbReference type="InterPro" id="IPR029068">
    <property type="entry name" value="Glyas_Bleomycin-R_OHBP_Dase"/>
</dbReference>
<dbReference type="InterPro" id="IPR037523">
    <property type="entry name" value="VOC_core"/>
</dbReference>
<dbReference type="AlphaFoldDB" id="A0A6A0B6G7"/>
<proteinExistence type="predicted"/>
<dbReference type="RefSeq" id="WP_172355727.1">
    <property type="nucleotide sequence ID" value="NZ_BLLH01000002.1"/>
</dbReference>
<evidence type="ECO:0000256" key="1">
    <source>
        <dbReference type="SAM" id="MobiDB-lite"/>
    </source>
</evidence>
<dbReference type="InterPro" id="IPR004360">
    <property type="entry name" value="Glyas_Fos-R_dOase_dom"/>
</dbReference>
<evidence type="ECO:0000259" key="2">
    <source>
        <dbReference type="PROSITE" id="PS51819"/>
    </source>
</evidence>
<feature type="domain" description="VOC" evidence="2">
    <location>
        <begin position="147"/>
        <end position="262"/>
    </location>
</feature>
<dbReference type="EMBL" id="BLLH01000002">
    <property type="protein sequence ID" value="GFH40325.1"/>
    <property type="molecule type" value="Genomic_DNA"/>
</dbReference>
<sequence length="333" mass="37371">MQTHHVSLLTGDFKQNAHFYVDILGLRFIKNSINQANPHMRHVYYGDFVGTPGTVVTFFPDKKLDRDRLDGRMYFSGLHFGVPFGTIGYWQARFESFGLAVSVDARNILHTQDFDAIPIELKEVDKAAFDWHVNFLSDVPAENQVTGVIGTELHVPDVDATANFFADIFGKFGVTVKGNVINLDGPEAIYLYQTAPDAPESKFGRGSTDHFALGVTSSSELDYIWERAGEHGWTREVYVDRGYFNSVYLIEPGGNRVEIATTNPGFTLDESVENLGTTFAMPPRFDGNRDELQKWYAEQGIYFDDYKPYTGTGRPGNAAVKPIHDQKGNTRND</sequence>
<comment type="caution">
    <text evidence="3">The sequence shown here is derived from an EMBL/GenBank/DDBJ whole genome shotgun (WGS) entry which is preliminary data.</text>
</comment>
<dbReference type="InterPro" id="IPR052537">
    <property type="entry name" value="Extradiol_RC_dioxygenase"/>
</dbReference>
<dbReference type="PANTHER" id="PTHR36110:SF4">
    <property type="entry name" value="RING-CLEAVING DIOXYGENASE MHQA-RELATED"/>
    <property type="match status" value="1"/>
</dbReference>
<accession>A0A6A0B6G7</accession>
<dbReference type="SUPFAM" id="SSF54593">
    <property type="entry name" value="Glyoxalase/Bleomycin resistance protein/Dihydroxybiphenyl dioxygenase"/>
    <property type="match status" value="2"/>
</dbReference>